<evidence type="ECO:0000313" key="4">
    <source>
        <dbReference type="Proteomes" id="UP000334923"/>
    </source>
</evidence>
<feature type="signal peptide" evidence="1">
    <location>
        <begin position="1"/>
        <end position="19"/>
    </location>
</feature>
<proteinExistence type="predicted"/>
<keyword evidence="4" id="KW-1185">Reference proteome</keyword>
<dbReference type="OrthoDB" id="190680at2"/>
<name>A0A5E6MFK4_9BACT</name>
<dbReference type="InterPro" id="IPR020481">
    <property type="entry name" value="Intracell_prot_inh_BsuPI"/>
</dbReference>
<dbReference type="Gene3D" id="2.60.40.2360">
    <property type="entry name" value="Intracellular proteinase inhibitor BsuPI"/>
    <property type="match status" value="1"/>
</dbReference>
<sequence>MKRAWILLVSLLGIFPAWAIDVSPSKNTHPNIIDDTPRQHWSLFSLRFGDPKRIDKANQVNLHNVEARLQVERNPFSLASLHDRLDSATLRLTFQVLNKGKRTYSFNFTNAQRYDFVLRDAANQPIYVWSADKEFLAIEGMSMLNPGDCLTFTDVLPIQDLDHPLSPGAYRIEMTLAGYPEVTAATSLTVIP</sequence>
<feature type="domain" description="Intracellular proteinase inhibitor BsuPI" evidence="2">
    <location>
        <begin position="89"/>
        <end position="178"/>
    </location>
</feature>
<dbReference type="AlphaFoldDB" id="A0A5E6MFK4"/>
<evidence type="ECO:0000259" key="2">
    <source>
        <dbReference type="Pfam" id="PF12690"/>
    </source>
</evidence>
<gene>
    <name evidence="3" type="ORF">MAMT_02062</name>
</gene>
<evidence type="ECO:0000256" key="1">
    <source>
        <dbReference type="SAM" id="SignalP"/>
    </source>
</evidence>
<protein>
    <recommendedName>
        <fullName evidence="2">Intracellular proteinase inhibitor BsuPI domain-containing protein</fullName>
    </recommendedName>
</protein>
<reference evidence="3 4" key="1">
    <citation type="submission" date="2019-09" db="EMBL/GenBank/DDBJ databases">
        <authorList>
            <person name="Cremers G."/>
        </authorList>
    </citation>
    <scope>NUCLEOTIDE SEQUENCE [LARGE SCALE GENOMIC DNA]</scope>
    <source>
        <strain evidence="3">4A</strain>
    </source>
</reference>
<dbReference type="RefSeq" id="WP_142660895.1">
    <property type="nucleotide sequence ID" value="NZ_CABFVA020000116.1"/>
</dbReference>
<accession>A0A5E6MFK4</accession>
<feature type="chain" id="PRO_5022800847" description="Intracellular proteinase inhibitor BsuPI domain-containing protein" evidence="1">
    <location>
        <begin position="20"/>
        <end position="192"/>
    </location>
</feature>
<keyword evidence="1" id="KW-0732">Signal</keyword>
<dbReference type="Proteomes" id="UP000334923">
    <property type="component" value="Unassembled WGS sequence"/>
</dbReference>
<organism evidence="3 4">
    <name type="scientific">Methylacidimicrobium tartarophylax</name>
    <dbReference type="NCBI Taxonomy" id="1041768"/>
    <lineage>
        <taxon>Bacteria</taxon>
        <taxon>Pseudomonadati</taxon>
        <taxon>Verrucomicrobiota</taxon>
        <taxon>Methylacidimicrobium</taxon>
    </lineage>
</organism>
<dbReference type="Pfam" id="PF12690">
    <property type="entry name" value="BsuPI"/>
    <property type="match status" value="1"/>
</dbReference>
<dbReference type="InterPro" id="IPR038144">
    <property type="entry name" value="IPI"/>
</dbReference>
<evidence type="ECO:0000313" key="3">
    <source>
        <dbReference type="EMBL" id="VVM08020.1"/>
    </source>
</evidence>
<dbReference type="EMBL" id="CABFVA020000116">
    <property type="protein sequence ID" value="VVM08020.1"/>
    <property type="molecule type" value="Genomic_DNA"/>
</dbReference>